<evidence type="ECO:0000313" key="1">
    <source>
        <dbReference type="EMBL" id="CAG8784609.1"/>
    </source>
</evidence>
<feature type="non-terminal residue" evidence="1">
    <location>
        <position position="94"/>
    </location>
</feature>
<accession>A0ACA9RBJ0</accession>
<proteinExistence type="predicted"/>
<sequence length="94" mass="11333">LKDNYPTIEVTRRIGNCNYNYQYDVLKLGNYPTKNIKQTQREKYRIPNNYKVQVLIYNQAITCETNYQHDGKVEYKVTWEKEKQKYEITSKSSP</sequence>
<evidence type="ECO:0000313" key="2">
    <source>
        <dbReference type="Proteomes" id="UP000789366"/>
    </source>
</evidence>
<organism evidence="1 2">
    <name type="scientific">Cetraspora pellucida</name>
    <dbReference type="NCBI Taxonomy" id="1433469"/>
    <lineage>
        <taxon>Eukaryota</taxon>
        <taxon>Fungi</taxon>
        <taxon>Fungi incertae sedis</taxon>
        <taxon>Mucoromycota</taxon>
        <taxon>Glomeromycotina</taxon>
        <taxon>Glomeromycetes</taxon>
        <taxon>Diversisporales</taxon>
        <taxon>Gigasporaceae</taxon>
        <taxon>Cetraspora</taxon>
    </lineage>
</organism>
<keyword evidence="2" id="KW-1185">Reference proteome</keyword>
<gene>
    <name evidence="1" type="ORF">SPELUC_LOCUS16675</name>
</gene>
<dbReference type="Proteomes" id="UP000789366">
    <property type="component" value="Unassembled WGS sequence"/>
</dbReference>
<protein>
    <submittedName>
        <fullName evidence="1">7469_t:CDS:1</fullName>
    </submittedName>
</protein>
<dbReference type="EMBL" id="CAJVPW010063360">
    <property type="protein sequence ID" value="CAG8784609.1"/>
    <property type="molecule type" value="Genomic_DNA"/>
</dbReference>
<feature type="non-terminal residue" evidence="1">
    <location>
        <position position="1"/>
    </location>
</feature>
<name>A0ACA9RBJ0_9GLOM</name>
<comment type="caution">
    <text evidence="1">The sequence shown here is derived from an EMBL/GenBank/DDBJ whole genome shotgun (WGS) entry which is preliminary data.</text>
</comment>
<reference evidence="1" key="1">
    <citation type="submission" date="2021-06" db="EMBL/GenBank/DDBJ databases">
        <authorList>
            <person name="Kallberg Y."/>
            <person name="Tangrot J."/>
            <person name="Rosling A."/>
        </authorList>
    </citation>
    <scope>NUCLEOTIDE SEQUENCE</scope>
    <source>
        <strain evidence="1">28 12/20/2015</strain>
    </source>
</reference>